<dbReference type="GO" id="GO:0035091">
    <property type="term" value="F:phosphatidylinositol binding"/>
    <property type="evidence" value="ECO:0007669"/>
    <property type="project" value="InterPro"/>
</dbReference>
<evidence type="ECO:0000259" key="4">
    <source>
        <dbReference type="PROSITE" id="PS50179"/>
    </source>
</evidence>
<dbReference type="InterPro" id="IPR002014">
    <property type="entry name" value="VHS_dom"/>
</dbReference>
<evidence type="ECO:0000256" key="1">
    <source>
        <dbReference type="ARBA" id="ARBA00007708"/>
    </source>
</evidence>
<reference evidence="6 7" key="1">
    <citation type="journal article" date="2007" name="Science">
        <title>Sea anemone genome reveals ancestral eumetazoan gene repertoire and genomic organization.</title>
        <authorList>
            <person name="Putnam N.H."/>
            <person name="Srivastava M."/>
            <person name="Hellsten U."/>
            <person name="Dirks B."/>
            <person name="Chapman J."/>
            <person name="Salamov A."/>
            <person name="Terry A."/>
            <person name="Shapiro H."/>
            <person name="Lindquist E."/>
            <person name="Kapitonov V.V."/>
            <person name="Jurka J."/>
            <person name="Genikhovich G."/>
            <person name="Grigoriev I.V."/>
            <person name="Lucas S.M."/>
            <person name="Steele R.E."/>
            <person name="Finnerty J.R."/>
            <person name="Technau U."/>
            <person name="Martindale M.Q."/>
            <person name="Rokhsar D.S."/>
        </authorList>
    </citation>
    <scope>NUCLEOTIDE SEQUENCE [LARGE SCALE GENOMIC DNA]</scope>
    <source>
        <strain evidence="7">CH2 X CH6</strain>
    </source>
</reference>
<dbReference type="AlphaFoldDB" id="A7S0W4"/>
<keyword evidence="2" id="KW-0813">Transport</keyword>
<accession>A7S0W4</accession>
<dbReference type="HOGENOM" id="CLU_043812_0_0_1"/>
<dbReference type="SUPFAM" id="SSF89009">
    <property type="entry name" value="GAT-like domain"/>
    <property type="match status" value="1"/>
</dbReference>
<keyword evidence="3" id="KW-0653">Protein transport</keyword>
<dbReference type="OMA" id="QPEPAMI"/>
<dbReference type="GO" id="GO:0016020">
    <property type="term" value="C:membrane"/>
    <property type="evidence" value="ECO:0000318"/>
    <property type="project" value="GO_Central"/>
</dbReference>
<dbReference type="GO" id="GO:0043130">
    <property type="term" value="F:ubiquitin binding"/>
    <property type="evidence" value="ECO:0007669"/>
    <property type="project" value="InterPro"/>
</dbReference>
<dbReference type="InterPro" id="IPR014645">
    <property type="entry name" value="TOM1"/>
</dbReference>
<dbReference type="InterPro" id="IPR008942">
    <property type="entry name" value="ENTH_VHS"/>
</dbReference>
<dbReference type="FunFam" id="1.20.58.160:FF:000001">
    <property type="entry name" value="TOM1-like protein 2 isoform X1"/>
    <property type="match status" value="1"/>
</dbReference>
<sequence length="319" mass="36089">MASLFGVNPFSTPVGQRIERATDGGLASEDWSLNLEICDIINETDEGPKDAAKAIRKRLTNNKNFKSVLLTLTVLESCIKNCGHRFHVLVAKKEFLDEMTKLLSPKLNPPQVVQEKILSLIQDWADAFRNSPDMSAILQTYEGLRSQGIEFPPKDLDTLSPIFTPHRVDPPITKPTNHQTHQYSPQHPPLNTHPTDSNYSPIFTKQSPPISMMGPVNPTPEQMAKLKSELDIVQGNVQVMSEMLTEMTPGQEEPGDLDLLQELNRTCRAMQQRIMELLEQVANEEVIGELLRINDDLNNVFIRYDRYERFRQAQSTPST</sequence>
<dbReference type="GO" id="GO:0005768">
    <property type="term" value="C:endosome"/>
    <property type="evidence" value="ECO:0000318"/>
    <property type="project" value="GO_Central"/>
</dbReference>
<evidence type="ECO:0000259" key="5">
    <source>
        <dbReference type="PROSITE" id="PS50909"/>
    </source>
</evidence>
<dbReference type="PROSITE" id="PS50909">
    <property type="entry name" value="GAT"/>
    <property type="match status" value="1"/>
</dbReference>
<evidence type="ECO:0000256" key="3">
    <source>
        <dbReference type="ARBA" id="ARBA00022927"/>
    </source>
</evidence>
<dbReference type="Pfam" id="PF03127">
    <property type="entry name" value="GAT"/>
    <property type="match status" value="1"/>
</dbReference>
<dbReference type="GO" id="GO:0030276">
    <property type="term" value="F:clathrin binding"/>
    <property type="evidence" value="ECO:0000318"/>
    <property type="project" value="GO_Central"/>
</dbReference>
<dbReference type="Proteomes" id="UP000001593">
    <property type="component" value="Unassembled WGS sequence"/>
</dbReference>
<dbReference type="PANTHER" id="PTHR13856">
    <property type="entry name" value="VHS DOMAIN CONTAINING PROTEIN FAMILY"/>
    <property type="match status" value="1"/>
</dbReference>
<dbReference type="GO" id="GO:0007165">
    <property type="term" value="P:signal transduction"/>
    <property type="evidence" value="ECO:0000318"/>
    <property type="project" value="GO_Central"/>
</dbReference>
<evidence type="ECO:0008006" key="8">
    <source>
        <dbReference type="Google" id="ProtNLM"/>
    </source>
</evidence>
<name>A7S0W4_NEMVE</name>
<dbReference type="Gene3D" id="1.20.58.160">
    <property type="match status" value="1"/>
</dbReference>
<dbReference type="PIRSF" id="PIRSF036948">
    <property type="entry name" value="TOM1"/>
    <property type="match status" value="1"/>
</dbReference>
<dbReference type="InterPro" id="IPR004152">
    <property type="entry name" value="GAT_dom"/>
</dbReference>
<dbReference type="SUPFAM" id="SSF48464">
    <property type="entry name" value="ENTH/VHS domain"/>
    <property type="match status" value="1"/>
</dbReference>
<dbReference type="PhylomeDB" id="A7S0W4"/>
<dbReference type="Pfam" id="PF00790">
    <property type="entry name" value="VHS"/>
    <property type="match status" value="1"/>
</dbReference>
<feature type="domain" description="VHS" evidence="4">
    <location>
        <begin position="21"/>
        <end position="152"/>
    </location>
</feature>
<protein>
    <recommendedName>
        <fullName evidence="8">TOM1-like protein 2</fullName>
    </recommendedName>
</protein>
<organism evidence="6 7">
    <name type="scientific">Nematostella vectensis</name>
    <name type="common">Starlet sea anemone</name>
    <dbReference type="NCBI Taxonomy" id="45351"/>
    <lineage>
        <taxon>Eukaryota</taxon>
        <taxon>Metazoa</taxon>
        <taxon>Cnidaria</taxon>
        <taxon>Anthozoa</taxon>
        <taxon>Hexacorallia</taxon>
        <taxon>Actiniaria</taxon>
        <taxon>Edwardsiidae</taxon>
        <taxon>Nematostella</taxon>
    </lineage>
</organism>
<dbReference type="STRING" id="45351.A7S0W4"/>
<dbReference type="GO" id="GO:0015031">
    <property type="term" value="P:protein transport"/>
    <property type="evidence" value="ECO:0007669"/>
    <property type="project" value="UniProtKB-KW"/>
</dbReference>
<comment type="similarity">
    <text evidence="1">Belongs to the TOM1 family.</text>
</comment>
<dbReference type="CDD" id="cd14233">
    <property type="entry name" value="GAT_TOM1_like"/>
    <property type="match status" value="1"/>
</dbReference>
<feature type="domain" description="GAT" evidence="5">
    <location>
        <begin position="221"/>
        <end position="309"/>
    </location>
</feature>
<feature type="non-terminal residue" evidence="6">
    <location>
        <position position="1"/>
    </location>
</feature>
<dbReference type="PROSITE" id="PS50179">
    <property type="entry name" value="VHS"/>
    <property type="match status" value="1"/>
</dbReference>
<dbReference type="PANTHER" id="PTHR13856:SF137">
    <property type="entry name" value="GH05942P"/>
    <property type="match status" value="1"/>
</dbReference>
<dbReference type="Gene3D" id="1.25.40.90">
    <property type="match status" value="1"/>
</dbReference>
<evidence type="ECO:0000313" key="6">
    <source>
        <dbReference type="EMBL" id="EDO42652.1"/>
    </source>
</evidence>
<evidence type="ECO:0000256" key="2">
    <source>
        <dbReference type="ARBA" id="ARBA00022448"/>
    </source>
</evidence>
<dbReference type="InParanoid" id="A7S0W4"/>
<dbReference type="SMART" id="SM00288">
    <property type="entry name" value="VHS"/>
    <property type="match status" value="1"/>
</dbReference>
<gene>
    <name evidence="6" type="ORF">NEMVEDRAFT_v1g100273</name>
</gene>
<dbReference type="CDD" id="cd03565">
    <property type="entry name" value="VHS_Tom1_like"/>
    <property type="match status" value="1"/>
</dbReference>
<dbReference type="eggNOG" id="KOG1087">
    <property type="taxonomic scope" value="Eukaryota"/>
</dbReference>
<dbReference type="EMBL" id="DS469562">
    <property type="protein sequence ID" value="EDO42652.1"/>
    <property type="molecule type" value="Genomic_DNA"/>
</dbReference>
<dbReference type="FunCoup" id="A7S0W4">
    <property type="interactions" value="338"/>
</dbReference>
<keyword evidence="7" id="KW-1185">Reference proteome</keyword>
<dbReference type="InterPro" id="IPR038425">
    <property type="entry name" value="GAT_sf"/>
</dbReference>
<proteinExistence type="inferred from homology"/>
<evidence type="ECO:0000313" key="7">
    <source>
        <dbReference type="Proteomes" id="UP000001593"/>
    </source>
</evidence>